<evidence type="ECO:0000313" key="2">
    <source>
        <dbReference type="EMBL" id="KAK4226552.1"/>
    </source>
</evidence>
<evidence type="ECO:0000313" key="3">
    <source>
        <dbReference type="Proteomes" id="UP001301958"/>
    </source>
</evidence>
<feature type="signal peptide" evidence="1">
    <location>
        <begin position="1"/>
        <end position="22"/>
    </location>
</feature>
<keyword evidence="3" id="KW-1185">Reference proteome</keyword>
<sequence length="89" mass="9517">MKQFTLIYALLLLFLSPQSILALPTPDDASVQADLDAAGPTTNVNGYTVRCKTAALLALCTAENANARCDVTGFHNDFMASCGKNCWCD</sequence>
<dbReference type="EMBL" id="MU865345">
    <property type="protein sequence ID" value="KAK4226552.1"/>
    <property type="molecule type" value="Genomic_DNA"/>
</dbReference>
<evidence type="ECO:0000256" key="1">
    <source>
        <dbReference type="SAM" id="SignalP"/>
    </source>
</evidence>
<name>A0AAN7BNI6_9PEZI</name>
<organism evidence="2 3">
    <name type="scientific">Podospora fimiseda</name>
    <dbReference type="NCBI Taxonomy" id="252190"/>
    <lineage>
        <taxon>Eukaryota</taxon>
        <taxon>Fungi</taxon>
        <taxon>Dikarya</taxon>
        <taxon>Ascomycota</taxon>
        <taxon>Pezizomycotina</taxon>
        <taxon>Sordariomycetes</taxon>
        <taxon>Sordariomycetidae</taxon>
        <taxon>Sordariales</taxon>
        <taxon>Podosporaceae</taxon>
        <taxon>Podospora</taxon>
    </lineage>
</organism>
<keyword evidence="1" id="KW-0732">Signal</keyword>
<gene>
    <name evidence="2" type="ORF">QBC38DRAFT_221165</name>
</gene>
<reference evidence="2" key="2">
    <citation type="submission" date="2023-05" db="EMBL/GenBank/DDBJ databases">
        <authorList>
            <consortium name="Lawrence Berkeley National Laboratory"/>
            <person name="Steindorff A."/>
            <person name="Hensen N."/>
            <person name="Bonometti L."/>
            <person name="Westerberg I."/>
            <person name="Brannstrom I.O."/>
            <person name="Guillou S."/>
            <person name="Cros-Aarteil S."/>
            <person name="Calhoun S."/>
            <person name="Haridas S."/>
            <person name="Kuo A."/>
            <person name="Mondo S."/>
            <person name="Pangilinan J."/>
            <person name="Riley R."/>
            <person name="Labutti K."/>
            <person name="Andreopoulos B."/>
            <person name="Lipzen A."/>
            <person name="Chen C."/>
            <person name="Yanf M."/>
            <person name="Daum C."/>
            <person name="Ng V."/>
            <person name="Clum A."/>
            <person name="Ohm R."/>
            <person name="Martin F."/>
            <person name="Silar P."/>
            <person name="Natvig D."/>
            <person name="Lalanne C."/>
            <person name="Gautier V."/>
            <person name="Ament-Velasquez S.L."/>
            <person name="Kruys A."/>
            <person name="Hutchinson M.I."/>
            <person name="Powell A.J."/>
            <person name="Barry K."/>
            <person name="Miller A.N."/>
            <person name="Grigoriev I.V."/>
            <person name="Debuchy R."/>
            <person name="Gladieux P."/>
            <person name="Thoren M.H."/>
            <person name="Johannesson H."/>
        </authorList>
    </citation>
    <scope>NUCLEOTIDE SEQUENCE</scope>
    <source>
        <strain evidence="2">CBS 990.96</strain>
    </source>
</reference>
<protein>
    <submittedName>
        <fullName evidence="2">Uncharacterized protein</fullName>
    </submittedName>
</protein>
<dbReference type="AlphaFoldDB" id="A0AAN7BNI6"/>
<comment type="caution">
    <text evidence="2">The sequence shown here is derived from an EMBL/GenBank/DDBJ whole genome shotgun (WGS) entry which is preliminary data.</text>
</comment>
<proteinExistence type="predicted"/>
<reference evidence="2" key="1">
    <citation type="journal article" date="2023" name="Mol. Phylogenet. Evol.">
        <title>Genome-scale phylogeny and comparative genomics of the fungal order Sordariales.</title>
        <authorList>
            <person name="Hensen N."/>
            <person name="Bonometti L."/>
            <person name="Westerberg I."/>
            <person name="Brannstrom I.O."/>
            <person name="Guillou S."/>
            <person name="Cros-Aarteil S."/>
            <person name="Calhoun S."/>
            <person name="Haridas S."/>
            <person name="Kuo A."/>
            <person name="Mondo S."/>
            <person name="Pangilinan J."/>
            <person name="Riley R."/>
            <person name="LaButti K."/>
            <person name="Andreopoulos B."/>
            <person name="Lipzen A."/>
            <person name="Chen C."/>
            <person name="Yan M."/>
            <person name="Daum C."/>
            <person name="Ng V."/>
            <person name="Clum A."/>
            <person name="Steindorff A."/>
            <person name="Ohm R.A."/>
            <person name="Martin F."/>
            <person name="Silar P."/>
            <person name="Natvig D.O."/>
            <person name="Lalanne C."/>
            <person name="Gautier V."/>
            <person name="Ament-Velasquez S.L."/>
            <person name="Kruys A."/>
            <person name="Hutchinson M.I."/>
            <person name="Powell A.J."/>
            <person name="Barry K."/>
            <person name="Miller A.N."/>
            <person name="Grigoriev I.V."/>
            <person name="Debuchy R."/>
            <person name="Gladieux P."/>
            <person name="Hiltunen Thoren M."/>
            <person name="Johannesson H."/>
        </authorList>
    </citation>
    <scope>NUCLEOTIDE SEQUENCE</scope>
    <source>
        <strain evidence="2">CBS 990.96</strain>
    </source>
</reference>
<accession>A0AAN7BNI6</accession>
<dbReference type="Proteomes" id="UP001301958">
    <property type="component" value="Unassembled WGS sequence"/>
</dbReference>
<feature type="chain" id="PRO_5042849694" evidence="1">
    <location>
        <begin position="23"/>
        <end position="89"/>
    </location>
</feature>